<dbReference type="GO" id="GO:0009396">
    <property type="term" value="P:folic acid-containing compound biosynthetic process"/>
    <property type="evidence" value="ECO:0007669"/>
    <property type="project" value="InterPro"/>
</dbReference>
<evidence type="ECO:0000313" key="3">
    <source>
        <dbReference type="EMBL" id="AJP73570.1"/>
    </source>
</evidence>
<dbReference type="RefSeq" id="WP_044334532.1">
    <property type="nucleotide sequence ID" value="NZ_CP010836.1"/>
</dbReference>
<dbReference type="PANTHER" id="PTHR11236">
    <property type="entry name" value="AMINOBENZOATE/ANTHRANILATE SYNTHASE"/>
    <property type="match status" value="1"/>
</dbReference>
<dbReference type="InterPro" id="IPR005801">
    <property type="entry name" value="ADC_synthase"/>
</dbReference>
<dbReference type="Pfam" id="PF00425">
    <property type="entry name" value="Chorismate_bind"/>
    <property type="match status" value="1"/>
</dbReference>
<dbReference type="GO" id="GO:0046820">
    <property type="term" value="F:4-amino-4-deoxychorismate synthase activity"/>
    <property type="evidence" value="ECO:0007669"/>
    <property type="project" value="TreeGrafter"/>
</dbReference>
<dbReference type="InterPro" id="IPR036038">
    <property type="entry name" value="Aminotransferase-like"/>
</dbReference>
<dbReference type="PRINTS" id="PR00095">
    <property type="entry name" value="ANTSNTHASEI"/>
</dbReference>
<dbReference type="InterPro" id="IPR019999">
    <property type="entry name" value="Anth_synth_I-like"/>
</dbReference>
<dbReference type="InterPro" id="IPR015890">
    <property type="entry name" value="Chorismate_C"/>
</dbReference>
<accession>A0A7U4JB49</accession>
<dbReference type="InterPro" id="IPR043132">
    <property type="entry name" value="BCAT-like_C"/>
</dbReference>
<dbReference type="Pfam" id="PF01063">
    <property type="entry name" value="Aminotran_4"/>
    <property type="match status" value="1"/>
</dbReference>
<dbReference type="SUPFAM" id="SSF56322">
    <property type="entry name" value="ADC synthase"/>
    <property type="match status" value="1"/>
</dbReference>
<sequence length="577" mass="61299">MRLPDPPFVLLDDARADGAPARLYRNPVEIVAADDPGGVPDALARLREARARGLHAAGYLGYGATGAPLWFGLFRDYAEIASADVPLLLPDPAGAWAGAPEPQIDSAAYASAFAKVAAYIEAGDIYQANLTFRASVRYAGGEAALYALLRSRARAGCSALVATGARWVLSLSPELFFALEGGRLRARPMKGTAVREADPAADRAAAEGLAADPKQRAENLMIVDLMRNDLSRVARPGSVAVPQLFHVEHYPTVHQLVSVVTADLREGCDAIDAITALFPCGSVTGAPKIRAMQVIEQVEHAPRGLYTGSIGRLDANGDARFNVAIRTLDCDGAGRATLGLGSGVVADSEAIPEWEECLAKGAFVTAGERPFDLIETMRFDPDQGIALLERHLARIRESAAALGFRFDRHDARNALQAATFRLRDPARVRLLLAPSGALAIGIAPLPPTPAAPVAVALVPHSVAPDDFRLRHKTSRRCFYDLARARAGTWEVAFVDAEGFVNEGSFTSLFVERDGVLVTPPLRRGLLPGVLRAELLATGRAVEGDLRPGDLAHGFFVGNALRGLVAAVTVAERADADV</sequence>
<dbReference type="OrthoDB" id="9803598at2"/>
<proteinExistence type="predicted"/>
<dbReference type="Gene3D" id="3.60.120.10">
    <property type="entry name" value="Anthranilate synthase"/>
    <property type="match status" value="1"/>
</dbReference>
<reference evidence="3 4" key="2">
    <citation type="submission" date="2015-02" db="EMBL/GenBank/DDBJ databases">
        <title>The complete genome of Sphingomonas hengshuiensis sp. WHSC-8 isolated from soil of Hengshui Lake.</title>
        <authorList>
            <person name="Wei S."/>
            <person name="Guo J."/>
            <person name="Su C."/>
            <person name="Wu R."/>
            <person name="Zhang Z."/>
            <person name="Liang K."/>
            <person name="Li H."/>
            <person name="Wang T."/>
            <person name="Liu H."/>
            <person name="Zhang C."/>
            <person name="Li Z."/>
            <person name="Wang Q."/>
            <person name="Meng J."/>
        </authorList>
    </citation>
    <scope>NUCLEOTIDE SEQUENCE [LARGE SCALE GENOMIC DNA]</scope>
    <source>
        <strain evidence="3 4">WHSC-8</strain>
    </source>
</reference>
<dbReference type="SUPFAM" id="SSF56752">
    <property type="entry name" value="D-aminoacid aminotransferase-like PLP-dependent enzymes"/>
    <property type="match status" value="1"/>
</dbReference>
<protein>
    <recommendedName>
        <fullName evidence="1">Probable branched-chain-amino-acid aminotransferase</fullName>
    </recommendedName>
</protein>
<dbReference type="AlphaFoldDB" id="A0A7U4JB49"/>
<evidence type="ECO:0000259" key="2">
    <source>
        <dbReference type="Pfam" id="PF00425"/>
    </source>
</evidence>
<dbReference type="KEGG" id="sphi:TS85_19880"/>
<dbReference type="Gene3D" id="3.20.10.10">
    <property type="entry name" value="D-amino Acid Aminotransferase, subunit A, domain 2"/>
    <property type="match status" value="1"/>
</dbReference>
<evidence type="ECO:0000313" key="4">
    <source>
        <dbReference type="Proteomes" id="UP000032300"/>
    </source>
</evidence>
<dbReference type="PANTHER" id="PTHR11236:SF50">
    <property type="entry name" value="AMINODEOXYCHORISMATE SYNTHASE COMPONENT 1"/>
    <property type="match status" value="1"/>
</dbReference>
<name>A0A7U4JB49_9SPHN</name>
<keyword evidence="4" id="KW-1185">Reference proteome</keyword>
<evidence type="ECO:0000256" key="1">
    <source>
        <dbReference type="ARBA" id="ARBA00014472"/>
    </source>
</evidence>
<dbReference type="GO" id="GO:0000162">
    <property type="term" value="P:L-tryptophan biosynthetic process"/>
    <property type="evidence" value="ECO:0007669"/>
    <property type="project" value="TreeGrafter"/>
</dbReference>
<dbReference type="Proteomes" id="UP000032300">
    <property type="component" value="Chromosome"/>
</dbReference>
<organism evidence="3 4">
    <name type="scientific">Sphingomonas hengshuiensis</name>
    <dbReference type="NCBI Taxonomy" id="1609977"/>
    <lineage>
        <taxon>Bacteria</taxon>
        <taxon>Pseudomonadati</taxon>
        <taxon>Pseudomonadota</taxon>
        <taxon>Alphaproteobacteria</taxon>
        <taxon>Sphingomonadales</taxon>
        <taxon>Sphingomonadaceae</taxon>
        <taxon>Sphingomonas</taxon>
    </lineage>
</organism>
<gene>
    <name evidence="3" type="ORF">TS85_19880</name>
</gene>
<dbReference type="InterPro" id="IPR043131">
    <property type="entry name" value="BCAT-like_N"/>
</dbReference>
<dbReference type="NCBIfam" id="TIGR00553">
    <property type="entry name" value="pabB"/>
    <property type="match status" value="1"/>
</dbReference>
<dbReference type="InterPro" id="IPR005802">
    <property type="entry name" value="ADC_synth_comp_1"/>
</dbReference>
<feature type="domain" description="Chorismate-utilising enzyme C-terminal" evidence="2">
    <location>
        <begin position="107"/>
        <end position="360"/>
    </location>
</feature>
<dbReference type="Gene3D" id="3.30.470.10">
    <property type="match status" value="1"/>
</dbReference>
<dbReference type="EMBL" id="CP010836">
    <property type="protein sequence ID" value="AJP73570.1"/>
    <property type="molecule type" value="Genomic_DNA"/>
</dbReference>
<reference evidence="3 4" key="1">
    <citation type="journal article" date="2015" name="Int. J. Syst. Evol. Microbiol.">
        <title>Sphingomonas hengshuiensis sp. nov., isolated from lake wetland.</title>
        <authorList>
            <person name="Wei S."/>
            <person name="Wang T."/>
            <person name="Liu H."/>
            <person name="Zhang C."/>
            <person name="Guo J."/>
            <person name="Wang Q."/>
            <person name="Liang K."/>
            <person name="Zhang Z."/>
        </authorList>
    </citation>
    <scope>NUCLEOTIDE SEQUENCE [LARGE SCALE GENOMIC DNA]</scope>
    <source>
        <strain evidence="3 4">WHSC-8</strain>
    </source>
</reference>
<dbReference type="InterPro" id="IPR001544">
    <property type="entry name" value="Aminotrans_IV"/>
</dbReference>